<dbReference type="Proteomes" id="UP000813463">
    <property type="component" value="Chromosome 4"/>
</dbReference>
<reference evidence="2" key="2">
    <citation type="submission" date="2025-08" db="UniProtKB">
        <authorList>
            <consortium name="RefSeq"/>
        </authorList>
    </citation>
    <scope>IDENTIFICATION</scope>
    <source>
        <tissue evidence="2">Leaf</tissue>
    </source>
</reference>
<reference evidence="1" key="1">
    <citation type="journal article" date="2021" name="Nat. Commun.">
        <title>Genomic analyses provide insights into spinach domestication and the genetic basis of agronomic traits.</title>
        <authorList>
            <person name="Cai X."/>
            <person name="Sun X."/>
            <person name="Xu C."/>
            <person name="Sun H."/>
            <person name="Wang X."/>
            <person name="Ge C."/>
            <person name="Zhang Z."/>
            <person name="Wang Q."/>
            <person name="Fei Z."/>
            <person name="Jiao C."/>
            <person name="Wang Q."/>
        </authorList>
    </citation>
    <scope>NUCLEOTIDE SEQUENCE [LARGE SCALE GENOMIC DNA]</scope>
    <source>
        <strain evidence="1">cv. Varoflay</strain>
    </source>
</reference>
<gene>
    <name evidence="2" type="primary">LOC130471329</name>
</gene>
<proteinExistence type="predicted"/>
<evidence type="ECO:0000313" key="2">
    <source>
        <dbReference type="RefSeq" id="XP_056697364.1"/>
    </source>
</evidence>
<evidence type="ECO:0000313" key="1">
    <source>
        <dbReference type="Proteomes" id="UP000813463"/>
    </source>
</evidence>
<dbReference type="PANTHER" id="PTHR47718:SF13">
    <property type="entry name" value="OS09G0290500 PROTEIN"/>
    <property type="match status" value="1"/>
</dbReference>
<evidence type="ECO:0008006" key="3">
    <source>
        <dbReference type="Google" id="ProtNLM"/>
    </source>
</evidence>
<sequence>MRFDSGFEFSEFCHRYAYNEGFEMFVSSDELKKEYKDKGISKKGIGDLEARAHMMQRIRLKCKKGAVKKSEGSNVTGCKVFVYGSFKNGEFVVVNCSLQHNHPLSPECSRMMVNYRSIDGATFDRIMIYDKGGVSVSRNFGTQLIEKGGFDNITFSKRDVRNPIAVERRKTMFEE</sequence>
<dbReference type="RefSeq" id="XP_056697364.1">
    <property type="nucleotide sequence ID" value="XM_056841386.1"/>
</dbReference>
<name>A0ABM3RP21_SPIOL</name>
<accession>A0ABM3RP21</accession>
<protein>
    <recommendedName>
        <fullName evidence="3">FAR1 domain-containing protein</fullName>
    </recommendedName>
</protein>
<organism evidence="1 2">
    <name type="scientific">Spinacia oleracea</name>
    <name type="common">Spinach</name>
    <dbReference type="NCBI Taxonomy" id="3562"/>
    <lineage>
        <taxon>Eukaryota</taxon>
        <taxon>Viridiplantae</taxon>
        <taxon>Streptophyta</taxon>
        <taxon>Embryophyta</taxon>
        <taxon>Tracheophyta</taxon>
        <taxon>Spermatophyta</taxon>
        <taxon>Magnoliopsida</taxon>
        <taxon>eudicotyledons</taxon>
        <taxon>Gunneridae</taxon>
        <taxon>Pentapetalae</taxon>
        <taxon>Caryophyllales</taxon>
        <taxon>Chenopodiaceae</taxon>
        <taxon>Chenopodioideae</taxon>
        <taxon>Anserineae</taxon>
        <taxon>Spinacia</taxon>
    </lineage>
</organism>
<dbReference type="PANTHER" id="PTHR47718">
    <property type="entry name" value="OS01G0519700 PROTEIN"/>
    <property type="match status" value="1"/>
</dbReference>
<dbReference type="GeneID" id="130471329"/>
<keyword evidence="1" id="KW-1185">Reference proteome</keyword>